<evidence type="ECO:0000313" key="2">
    <source>
        <dbReference type="Proteomes" id="UP001589646"/>
    </source>
</evidence>
<evidence type="ECO:0000313" key="1">
    <source>
        <dbReference type="EMBL" id="MFB9526529.1"/>
    </source>
</evidence>
<gene>
    <name evidence="1" type="ORF">ACFFRN_07870</name>
</gene>
<dbReference type="Proteomes" id="UP001589646">
    <property type="component" value="Unassembled WGS sequence"/>
</dbReference>
<dbReference type="EMBL" id="JBHMCE010000002">
    <property type="protein sequence ID" value="MFB9526529.1"/>
    <property type="molecule type" value="Genomic_DNA"/>
</dbReference>
<protein>
    <recommendedName>
        <fullName evidence="3">Tetratricopeptide repeat protein</fullName>
    </recommendedName>
</protein>
<name>A0ABV5PTX6_9ACTN</name>
<dbReference type="Gene3D" id="1.25.40.10">
    <property type="entry name" value="Tetratricopeptide repeat domain"/>
    <property type="match status" value="1"/>
</dbReference>
<evidence type="ECO:0008006" key="3">
    <source>
        <dbReference type="Google" id="ProtNLM"/>
    </source>
</evidence>
<proteinExistence type="predicted"/>
<comment type="caution">
    <text evidence="1">The sequence shown here is derived from an EMBL/GenBank/DDBJ whole genome shotgun (WGS) entry which is preliminary data.</text>
</comment>
<sequence length="169" mass="17775">MPAVQFAEFGLALGARRQGRLDVAEAHARRVLAANQAIGYQPGIALTLAELGFVHELRGQADAALAVHLEGHAAARETRDVRALALALEGLAGAHALAGRHRLAAELLGTAAQARRSVSAPLPPGERGDVDRITRTVRLALGERACAAAFERGARRRPDVLPEAATRPV</sequence>
<dbReference type="RefSeq" id="WP_346123640.1">
    <property type="nucleotide sequence ID" value="NZ_BAAAXC010000014.1"/>
</dbReference>
<organism evidence="1 2">
    <name type="scientific">Nonomuraea roseola</name>
    <dbReference type="NCBI Taxonomy" id="46179"/>
    <lineage>
        <taxon>Bacteria</taxon>
        <taxon>Bacillati</taxon>
        <taxon>Actinomycetota</taxon>
        <taxon>Actinomycetes</taxon>
        <taxon>Streptosporangiales</taxon>
        <taxon>Streptosporangiaceae</taxon>
        <taxon>Nonomuraea</taxon>
    </lineage>
</organism>
<dbReference type="InterPro" id="IPR011990">
    <property type="entry name" value="TPR-like_helical_dom_sf"/>
</dbReference>
<dbReference type="SUPFAM" id="SSF48452">
    <property type="entry name" value="TPR-like"/>
    <property type="match status" value="1"/>
</dbReference>
<reference evidence="1 2" key="1">
    <citation type="submission" date="2024-09" db="EMBL/GenBank/DDBJ databases">
        <authorList>
            <person name="Sun Q."/>
            <person name="Mori K."/>
        </authorList>
    </citation>
    <scope>NUCLEOTIDE SEQUENCE [LARGE SCALE GENOMIC DNA]</scope>
    <source>
        <strain evidence="1 2">JCM 3323</strain>
    </source>
</reference>
<accession>A0ABV5PTX6</accession>
<keyword evidence="2" id="KW-1185">Reference proteome</keyword>